<dbReference type="KEGG" id="fli:Fleli_2155"/>
<gene>
    <name evidence="1" type="ordered locus">Fleli_2155</name>
</gene>
<keyword evidence="2" id="KW-1185">Reference proteome</keyword>
<sequence>MNDYEIDYSKYPNLEQEEESEKCALCEREKRLSFHHLIPKKMHRRKNFLKKFGKEEMKKRGIRVCRKCHSTIHKFWDEKTLGETYNTKEKLMETEEMQKFVTWVKKVR</sequence>
<evidence type="ECO:0000313" key="1">
    <source>
        <dbReference type="EMBL" id="AFM04535.1"/>
    </source>
</evidence>
<dbReference type="PANTHER" id="PTHR37827:SF1">
    <property type="entry name" value="HNH DOMAIN-CONTAINING PROTEIN"/>
    <property type="match status" value="1"/>
</dbReference>
<name>I4AKQ0_BERLS</name>
<dbReference type="EMBL" id="CP003345">
    <property type="protein sequence ID" value="AFM04535.1"/>
    <property type="molecule type" value="Genomic_DNA"/>
</dbReference>
<dbReference type="eggNOG" id="COG1403">
    <property type="taxonomic scope" value="Bacteria"/>
</dbReference>
<dbReference type="HOGENOM" id="CLU_149308_1_1_10"/>
<dbReference type="Proteomes" id="UP000006054">
    <property type="component" value="Chromosome"/>
</dbReference>
<dbReference type="PANTHER" id="PTHR37827">
    <property type="entry name" value="TUDOR DOMAIN-CONTAINING PROTEIN"/>
    <property type="match status" value="1"/>
</dbReference>
<organism evidence="1 2">
    <name type="scientific">Bernardetia litoralis (strain ATCC 23117 / DSM 6794 / NBRC 15988 / NCIMB 1366 / Fx l1 / Sio-4)</name>
    <name type="common">Flexibacter litoralis</name>
    <dbReference type="NCBI Taxonomy" id="880071"/>
    <lineage>
        <taxon>Bacteria</taxon>
        <taxon>Pseudomonadati</taxon>
        <taxon>Bacteroidota</taxon>
        <taxon>Cytophagia</taxon>
        <taxon>Cytophagales</taxon>
        <taxon>Bernardetiaceae</taxon>
        <taxon>Bernardetia</taxon>
    </lineage>
</organism>
<evidence type="ECO:0000313" key="2">
    <source>
        <dbReference type="Proteomes" id="UP000006054"/>
    </source>
</evidence>
<accession>I4AKQ0</accession>
<protein>
    <recommendedName>
        <fullName evidence="3">HNH domain-containing protein</fullName>
    </recommendedName>
</protein>
<evidence type="ECO:0008006" key="3">
    <source>
        <dbReference type="Google" id="ProtNLM"/>
    </source>
</evidence>
<proteinExistence type="predicted"/>
<dbReference type="RefSeq" id="WP_014797982.1">
    <property type="nucleotide sequence ID" value="NC_018018.1"/>
</dbReference>
<dbReference type="STRING" id="880071.Fleli_2155"/>
<reference evidence="2" key="1">
    <citation type="submission" date="2012-06" db="EMBL/GenBank/DDBJ databases">
        <title>The complete genome of Flexibacter litoralis DSM 6794.</title>
        <authorList>
            <person name="Lucas S."/>
            <person name="Copeland A."/>
            <person name="Lapidus A."/>
            <person name="Glavina del Rio T."/>
            <person name="Dalin E."/>
            <person name="Tice H."/>
            <person name="Bruce D."/>
            <person name="Goodwin L."/>
            <person name="Pitluck S."/>
            <person name="Peters L."/>
            <person name="Ovchinnikova G."/>
            <person name="Lu M."/>
            <person name="Kyrpides N."/>
            <person name="Mavromatis K."/>
            <person name="Ivanova N."/>
            <person name="Brettin T."/>
            <person name="Detter J.C."/>
            <person name="Han C."/>
            <person name="Larimer F."/>
            <person name="Land M."/>
            <person name="Hauser L."/>
            <person name="Markowitz V."/>
            <person name="Cheng J.-F."/>
            <person name="Hugenholtz P."/>
            <person name="Woyke T."/>
            <person name="Wu D."/>
            <person name="Spring S."/>
            <person name="Lang E."/>
            <person name="Kopitz M."/>
            <person name="Brambilla E."/>
            <person name="Klenk H.-P."/>
            <person name="Eisen J.A."/>
        </authorList>
    </citation>
    <scope>NUCLEOTIDE SEQUENCE [LARGE SCALE GENOMIC DNA]</scope>
    <source>
        <strain evidence="2">ATCC 23117 / DSM 6794 / NBRC 15988 / NCIMB 1366 / Sio-4</strain>
    </source>
</reference>
<dbReference type="PATRIC" id="fig|880071.3.peg.2142"/>
<dbReference type="AlphaFoldDB" id="I4AKQ0"/>